<keyword evidence="2" id="KW-1185">Reference proteome</keyword>
<protein>
    <submittedName>
        <fullName evidence="1">Uncharacterized protein</fullName>
    </submittedName>
</protein>
<sequence length="1749" mass="188039">MFSKKRAAAKQQQQRQHEQQLQEQRQQQEAFLSRRAPAPQHLHPRTTSVSTIASTAQPLVSPLQMTFDFELPPSPGFPSPLPSANNFERDFAESERPQTSDGARKSSVASFAGAAPMLPQIPRIASEEEVLRQQEIGGNPVPRPRDVSGSSAGTRSGRWEGEQDRENDRRPQQRPASPPVMPAAREEDDNVSATSSTERRSKIKSIINFDSPPDFLSFSRPSSSAGPRVPAEPRPATSTGSTPKMESSLFPTREPSSPAIPSTDTPPPMSRAWIDSRDKPYGSPLARPPPVQPVQSSPDLHAAIRTASTNFSSRSPLSTSSPIIATRPSPHTINTSPNFLHRPLSHAPTNYSGSTVRSTMSSKSTMAESSTITVGTPYQETSPIYPLPQHVATRPKTAGTAAASSLAGVSVPTHHTSSLPRTDTFPLLSRPDARPAEKSERRKTRLLNPMTLLARRRSGQDEEAQNAEKAAQAALQRQKNVAAVGVSRLPEDFDPRIKGKVVHDFSAPRGARRNLSYNDAESQQWDSLRLQSANSAPFIPALQEEEGSSGMRQSSHGNKPSDAGSKRSMRTGFFMEHFNDNNNASDSAANTGRIHAERLENKNFLQRASHLSTVSQESIALPPFARRSQTFDPNQASFFYDDDSKRGSGVSSLGEISPVTARSSAVAHMDGVSPVSPASPDNKTGKRLSEINARPDSGVGSQRPASDTSSRDSGIAASGKSSSEQRPFSGSSTGGQLRGVQTIAEEKENEKESSPQPPDSTTTPPTIIVPPEVPPRVASASFSLHHSPALSGSLMGSALPSPSLSFPSDQPTPVPEVAQSVVVAKSPPKIVEKRASAVGHAKRRTGPPSTSGNLNGNGTLPQHRVSNASRFSFQFGGSAAEELALEEKYSRVATRDSGGVDSTGGYREEEEEEEEEYFDEDAMDDLDEMEVQDGLQEFAPMDAQHGMRYRPTTPGRAHLREEEVEDPLSEIGDTEDEAESYWTQDDSRDQSSLGFHSRQLSSEQGASAARRSRAQSQLTLDTTDVMNKTRNGFYMQPRAAGYSPTTTKNFNGQRPFSQSTLGDRSSSGPRTNSTGLGLSGFSDFKFSDSAPSSRPMSLQPDYRTGNGRRKDSETIPSDVNWTDPSYENSPALPNRHSQGSGGIGRQSGALNGRGVGKRSSLGVSNIIDDDDDMYFDDGGFEQDIVTRPLGNSGYTLDESAFDDESFFPGRKVNGQSVHERTASGMQANLHQRDVSAMSLGSDGPYPSFAMPNPIKARERDSRLLLEDLPLQDAQQPVDPMLIPRRNPSEDAKRLGLSSRAPPLPPPVGTFEAAQHVQAKLAAYHTALAEAANKAAAEGRFMRMPSTASTARSGSVYSNGEADDRSHHSRSDDEDVPPLPSNGANGDVVHNNGHETTQSHFDQGTVNSPPKLSFDFGFDAGPPNDSIDAANDDYYDELLTDDDIVAAANAEVLASDDEGFYGHEFGFYAKARPNSGGTEAVNGGYFGMDGDDGLTRNKSLKEPNLTPITERSEFSTRNSFISGTGGLGPPSAGPLSAGMSPALSRLPFGPLGDGEITSFDQLRKLRAHAFGGSQGSLHSDARLSQGSLHNPSSDSPTYSTRSSAAAQGYFEPLGGAPMTFGYSTDSSGSSNPSSGNLQQQRYSHGFQESPQSAASSGHLPFSMADKEATPRRAPPQNVAESPPTARKMNSTANKVQGHSRKSSGADSVTYVKEQDPAGNGPPRWVLERRRTSEQGSLELIAREIVQSGWI</sequence>
<gene>
    <name evidence="1" type="ORF">LTR37_019886</name>
</gene>
<dbReference type="Proteomes" id="UP001281147">
    <property type="component" value="Unassembled WGS sequence"/>
</dbReference>
<evidence type="ECO:0000313" key="2">
    <source>
        <dbReference type="Proteomes" id="UP001281147"/>
    </source>
</evidence>
<organism evidence="1 2">
    <name type="scientific">Vermiconidia calcicola</name>
    <dbReference type="NCBI Taxonomy" id="1690605"/>
    <lineage>
        <taxon>Eukaryota</taxon>
        <taxon>Fungi</taxon>
        <taxon>Dikarya</taxon>
        <taxon>Ascomycota</taxon>
        <taxon>Pezizomycotina</taxon>
        <taxon>Dothideomycetes</taxon>
        <taxon>Dothideomycetidae</taxon>
        <taxon>Mycosphaerellales</taxon>
        <taxon>Extremaceae</taxon>
        <taxon>Vermiconidia</taxon>
    </lineage>
</organism>
<comment type="caution">
    <text evidence="1">The sequence shown here is derived from an EMBL/GenBank/DDBJ whole genome shotgun (WGS) entry which is preliminary data.</text>
</comment>
<evidence type="ECO:0000313" key="1">
    <source>
        <dbReference type="EMBL" id="KAK3686376.1"/>
    </source>
</evidence>
<dbReference type="EMBL" id="JAUTXU010000323">
    <property type="protein sequence ID" value="KAK3686376.1"/>
    <property type="molecule type" value="Genomic_DNA"/>
</dbReference>
<name>A0ACC3ME08_9PEZI</name>
<proteinExistence type="predicted"/>
<accession>A0ACC3ME08</accession>
<reference evidence="1" key="1">
    <citation type="submission" date="2023-07" db="EMBL/GenBank/DDBJ databases">
        <title>Black Yeasts Isolated from many extreme environments.</title>
        <authorList>
            <person name="Coleine C."/>
            <person name="Stajich J.E."/>
            <person name="Selbmann L."/>
        </authorList>
    </citation>
    <scope>NUCLEOTIDE SEQUENCE</scope>
    <source>
        <strain evidence="1">CCFEE 5714</strain>
    </source>
</reference>